<proteinExistence type="predicted"/>
<dbReference type="Proteomes" id="UP000463868">
    <property type="component" value="Chromosome"/>
</dbReference>
<protein>
    <submittedName>
        <fullName evidence="1">Uncharacterized protein</fullName>
    </submittedName>
</protein>
<accession>A0A3Q8XIR6</accession>
<dbReference type="EMBL" id="CP031976">
    <property type="protein sequence ID" value="QHI12840.1"/>
    <property type="molecule type" value="Genomic_DNA"/>
</dbReference>
<organism evidence="1 2">
    <name type="scientific">Acinetobacter haemolyticus</name>
    <dbReference type="NCBI Taxonomy" id="29430"/>
    <lineage>
        <taxon>Bacteria</taxon>
        <taxon>Pseudomonadati</taxon>
        <taxon>Pseudomonadota</taxon>
        <taxon>Gammaproteobacteria</taxon>
        <taxon>Moraxellales</taxon>
        <taxon>Moraxellaceae</taxon>
        <taxon>Acinetobacter</taxon>
    </lineage>
</organism>
<dbReference type="AlphaFoldDB" id="A0A3Q8XIR6"/>
<evidence type="ECO:0000313" key="2">
    <source>
        <dbReference type="Proteomes" id="UP000463868"/>
    </source>
</evidence>
<evidence type="ECO:0000313" key="1">
    <source>
        <dbReference type="EMBL" id="QHI12840.1"/>
    </source>
</evidence>
<sequence length="85" mass="9520">MSPVALRYQGCTVSATKDFCYFSSLKSKERPIQKAFIYLHFYETGQTHYQGSSFRYCSASPNTTSAFCVASKRLIRSGSACHKVS</sequence>
<reference evidence="1 2" key="1">
    <citation type="submission" date="2018-08" db="EMBL/GenBank/DDBJ databases">
        <title>Analysis of the genomic diversity of Mexican Acinetobacter haemolyticus clinical isolates.</title>
        <authorList>
            <person name="Castro-Jaimes S."/>
            <person name="Cevallos M.A."/>
        </authorList>
    </citation>
    <scope>NUCLEOTIDE SEQUENCE [LARGE SCALE GENOMIC DNA]</scope>
    <source>
        <strain evidence="1 2">AN43</strain>
    </source>
</reference>
<name>A0A3Q8XIR6_ACIHA</name>
<gene>
    <name evidence="1" type="ORF">AhaeAN43_05310</name>
</gene>